<evidence type="ECO:0000256" key="1">
    <source>
        <dbReference type="SAM" id="SignalP"/>
    </source>
</evidence>
<evidence type="ECO:0000313" key="3">
    <source>
        <dbReference type="Proteomes" id="UP001066276"/>
    </source>
</evidence>
<sequence>MRFLLTLLLLGNHPLGFADFRRIYARCICKHFVAKQPALENIHSIYIRGRCVVFVLVLSDMGDYDVTEFEHIRMYTRRSAAVGDGGGRSWRLLLL</sequence>
<evidence type="ECO:0000313" key="2">
    <source>
        <dbReference type="EMBL" id="KAJ1130622.1"/>
    </source>
</evidence>
<dbReference type="EMBL" id="JANPWB010000011">
    <property type="protein sequence ID" value="KAJ1130622.1"/>
    <property type="molecule type" value="Genomic_DNA"/>
</dbReference>
<reference evidence="2" key="1">
    <citation type="journal article" date="2022" name="bioRxiv">
        <title>Sequencing and chromosome-scale assembly of the giantPleurodeles waltlgenome.</title>
        <authorList>
            <person name="Brown T."/>
            <person name="Elewa A."/>
            <person name="Iarovenko S."/>
            <person name="Subramanian E."/>
            <person name="Araus A.J."/>
            <person name="Petzold A."/>
            <person name="Susuki M."/>
            <person name="Suzuki K.-i.T."/>
            <person name="Hayashi T."/>
            <person name="Toyoda A."/>
            <person name="Oliveira C."/>
            <person name="Osipova E."/>
            <person name="Leigh N.D."/>
            <person name="Simon A."/>
            <person name="Yun M.H."/>
        </authorList>
    </citation>
    <scope>NUCLEOTIDE SEQUENCE</scope>
    <source>
        <strain evidence="2">20211129_DDA</strain>
        <tissue evidence="2">Liver</tissue>
    </source>
</reference>
<dbReference type="AlphaFoldDB" id="A0AAV7PTP4"/>
<dbReference type="Proteomes" id="UP001066276">
    <property type="component" value="Chromosome 7"/>
</dbReference>
<keyword evidence="3" id="KW-1185">Reference proteome</keyword>
<feature type="chain" id="PRO_5043574682" description="Secreted protein" evidence="1">
    <location>
        <begin position="19"/>
        <end position="95"/>
    </location>
</feature>
<organism evidence="2 3">
    <name type="scientific">Pleurodeles waltl</name>
    <name type="common">Iberian ribbed newt</name>
    <dbReference type="NCBI Taxonomy" id="8319"/>
    <lineage>
        <taxon>Eukaryota</taxon>
        <taxon>Metazoa</taxon>
        <taxon>Chordata</taxon>
        <taxon>Craniata</taxon>
        <taxon>Vertebrata</taxon>
        <taxon>Euteleostomi</taxon>
        <taxon>Amphibia</taxon>
        <taxon>Batrachia</taxon>
        <taxon>Caudata</taxon>
        <taxon>Salamandroidea</taxon>
        <taxon>Salamandridae</taxon>
        <taxon>Pleurodelinae</taxon>
        <taxon>Pleurodeles</taxon>
    </lineage>
</organism>
<name>A0AAV7PTP4_PLEWA</name>
<comment type="caution">
    <text evidence="2">The sequence shown here is derived from an EMBL/GenBank/DDBJ whole genome shotgun (WGS) entry which is preliminary data.</text>
</comment>
<evidence type="ECO:0008006" key="4">
    <source>
        <dbReference type="Google" id="ProtNLM"/>
    </source>
</evidence>
<keyword evidence="1" id="KW-0732">Signal</keyword>
<protein>
    <recommendedName>
        <fullName evidence="4">Secreted protein</fullName>
    </recommendedName>
</protein>
<feature type="signal peptide" evidence="1">
    <location>
        <begin position="1"/>
        <end position="18"/>
    </location>
</feature>
<gene>
    <name evidence="2" type="ORF">NDU88_008973</name>
</gene>
<proteinExistence type="predicted"/>
<accession>A0AAV7PTP4</accession>